<dbReference type="EMBL" id="UINC01008098">
    <property type="protein sequence ID" value="SVA36489.1"/>
    <property type="molecule type" value="Genomic_DNA"/>
</dbReference>
<feature type="transmembrane region" description="Helical" evidence="1">
    <location>
        <begin position="12"/>
        <end position="31"/>
    </location>
</feature>
<feature type="non-terminal residue" evidence="2">
    <location>
        <position position="204"/>
    </location>
</feature>
<feature type="transmembrane region" description="Helical" evidence="1">
    <location>
        <begin position="122"/>
        <end position="143"/>
    </location>
</feature>
<dbReference type="PANTHER" id="PTHR37422">
    <property type="entry name" value="TEICHURONIC ACID BIOSYNTHESIS PROTEIN TUAE"/>
    <property type="match status" value="1"/>
</dbReference>
<keyword evidence="1" id="KW-0472">Membrane</keyword>
<reference evidence="2" key="1">
    <citation type="submission" date="2018-05" db="EMBL/GenBank/DDBJ databases">
        <authorList>
            <person name="Lanie J.A."/>
            <person name="Ng W.-L."/>
            <person name="Kazmierczak K.M."/>
            <person name="Andrzejewski T.M."/>
            <person name="Davidsen T.M."/>
            <person name="Wayne K.J."/>
            <person name="Tettelin H."/>
            <person name="Glass J.I."/>
            <person name="Rusch D."/>
            <person name="Podicherti R."/>
            <person name="Tsui H.-C.T."/>
            <person name="Winkler M.E."/>
        </authorList>
    </citation>
    <scope>NUCLEOTIDE SEQUENCE</scope>
</reference>
<protein>
    <recommendedName>
        <fullName evidence="3">O-antigen ligase domain-containing protein</fullName>
    </recommendedName>
</protein>
<feature type="transmembrane region" description="Helical" evidence="1">
    <location>
        <begin position="37"/>
        <end position="57"/>
    </location>
</feature>
<sequence length="204" mass="22690">VNRKTLDSFCERGIVGLVLAALVFSALATGAVRPPEFVVVELLVAAAGILWMARIWLEPRRNRLLFPPVGGCLLLFLGYALFHYLRADVEYTARTEVLRLLVYALLFFVVLNNLHKSDWTQLALYVLVFTGVAIAIYGIVQVITGVDHVWHFTRPEQYKGRGSGTFINPNHFAGFLGMLLPLCLASVLTGRISQPMRILLGYSA</sequence>
<dbReference type="InterPro" id="IPR051533">
    <property type="entry name" value="WaaL-like"/>
</dbReference>
<dbReference type="AlphaFoldDB" id="A0A381V7Y9"/>
<evidence type="ECO:0000256" key="1">
    <source>
        <dbReference type="SAM" id="Phobius"/>
    </source>
</evidence>
<gene>
    <name evidence="2" type="ORF">METZ01_LOCUS89343</name>
</gene>
<feature type="transmembrane region" description="Helical" evidence="1">
    <location>
        <begin position="64"/>
        <end position="85"/>
    </location>
</feature>
<keyword evidence="1" id="KW-1133">Transmembrane helix</keyword>
<proteinExistence type="predicted"/>
<organism evidence="2">
    <name type="scientific">marine metagenome</name>
    <dbReference type="NCBI Taxonomy" id="408172"/>
    <lineage>
        <taxon>unclassified sequences</taxon>
        <taxon>metagenomes</taxon>
        <taxon>ecological metagenomes</taxon>
    </lineage>
</organism>
<feature type="non-terminal residue" evidence="2">
    <location>
        <position position="1"/>
    </location>
</feature>
<evidence type="ECO:0000313" key="2">
    <source>
        <dbReference type="EMBL" id="SVA36489.1"/>
    </source>
</evidence>
<dbReference type="PANTHER" id="PTHR37422:SF23">
    <property type="entry name" value="TEICHURONIC ACID BIOSYNTHESIS PROTEIN TUAE"/>
    <property type="match status" value="1"/>
</dbReference>
<feature type="transmembrane region" description="Helical" evidence="1">
    <location>
        <begin position="97"/>
        <end position="115"/>
    </location>
</feature>
<accession>A0A381V7Y9</accession>
<evidence type="ECO:0008006" key="3">
    <source>
        <dbReference type="Google" id="ProtNLM"/>
    </source>
</evidence>
<keyword evidence="1" id="KW-0812">Transmembrane</keyword>
<feature type="transmembrane region" description="Helical" evidence="1">
    <location>
        <begin position="172"/>
        <end position="190"/>
    </location>
</feature>
<name>A0A381V7Y9_9ZZZZ</name>